<name>A0ABR0SUX7_9HYPO</name>
<feature type="domain" description="VOC" evidence="2">
    <location>
        <begin position="192"/>
        <end position="318"/>
    </location>
</feature>
<dbReference type="PANTHER" id="PTHR43048:SF3">
    <property type="entry name" value="METHYLMALONYL-COA EPIMERASE, MITOCHONDRIAL"/>
    <property type="match status" value="1"/>
</dbReference>
<sequence length="351" mass="39492">MSPTSNPPNSGSSVPDAIAAGDNHEELTAWYQRNGIDAEKHIKITRLVHIRYQHPDLAEITQFLFDFGLHIAGRTDDEIWFRGYGRDPYVYYAKKGPKKFLGGTFEVESEADLLRASELPGATAIEALVDAPGGGRFITLTDPEGFPVNLIHGQILNDPGDYPEKIETNYEVEKPRARSFRRYKTGPAAVHKLGHFGVCVQNFDSVVTWYTKNFNMAPSDFIYVEKDGTRELVGMFAHIERGEDLVDHHTFFITKSGTSHVHHCSFEVHDFDTQQLGHQWLAQKGYTSVWGIGRHVLGSQIFDYWWDTTGFMVEHYADGDLVNNKTPVAYSPAGDESLAVWGPELPRGFLD</sequence>
<evidence type="ECO:0000313" key="4">
    <source>
        <dbReference type="Proteomes" id="UP001338125"/>
    </source>
</evidence>
<evidence type="ECO:0000256" key="1">
    <source>
        <dbReference type="ARBA" id="ARBA00022723"/>
    </source>
</evidence>
<dbReference type="Proteomes" id="UP001338125">
    <property type="component" value="Unassembled WGS sequence"/>
</dbReference>
<keyword evidence="4" id="KW-1185">Reference proteome</keyword>
<evidence type="ECO:0000259" key="2">
    <source>
        <dbReference type="PROSITE" id="PS51819"/>
    </source>
</evidence>
<gene>
    <name evidence="3" type="ORF">PT974_04347</name>
</gene>
<feature type="domain" description="VOC" evidence="2">
    <location>
        <begin position="46"/>
        <end position="153"/>
    </location>
</feature>
<proteinExistence type="predicted"/>
<dbReference type="InterPro" id="IPR029068">
    <property type="entry name" value="Glyas_Bleomycin-R_OHBP_Dase"/>
</dbReference>
<dbReference type="InterPro" id="IPR004360">
    <property type="entry name" value="Glyas_Fos-R_dOase_dom"/>
</dbReference>
<dbReference type="PROSITE" id="PS51819">
    <property type="entry name" value="VOC"/>
    <property type="match status" value="2"/>
</dbReference>
<dbReference type="EMBL" id="JAVFKD010000004">
    <property type="protein sequence ID" value="KAK5995928.1"/>
    <property type="molecule type" value="Genomic_DNA"/>
</dbReference>
<dbReference type="SUPFAM" id="SSF54593">
    <property type="entry name" value="Glyoxalase/Bleomycin resistance protein/Dihydroxybiphenyl dioxygenase"/>
    <property type="match status" value="1"/>
</dbReference>
<keyword evidence="1" id="KW-0479">Metal-binding</keyword>
<dbReference type="InterPro" id="IPR037523">
    <property type="entry name" value="VOC_core"/>
</dbReference>
<dbReference type="CDD" id="cd07267">
    <property type="entry name" value="THT_Oxygenase_N"/>
    <property type="match status" value="1"/>
</dbReference>
<dbReference type="Pfam" id="PF00903">
    <property type="entry name" value="Glyoxalase"/>
    <property type="match status" value="1"/>
</dbReference>
<comment type="caution">
    <text evidence="3">The sequence shown here is derived from an EMBL/GenBank/DDBJ whole genome shotgun (WGS) entry which is preliminary data.</text>
</comment>
<dbReference type="Gene3D" id="3.10.180.10">
    <property type="entry name" value="2,3-Dihydroxybiphenyl 1,2-Dioxygenase, domain 1"/>
    <property type="match status" value="2"/>
</dbReference>
<dbReference type="InterPro" id="IPR051785">
    <property type="entry name" value="MMCE/EMCE_epimerase"/>
</dbReference>
<accession>A0ABR0SUX7</accession>
<evidence type="ECO:0000313" key="3">
    <source>
        <dbReference type="EMBL" id="KAK5995928.1"/>
    </source>
</evidence>
<reference evidence="3 4" key="1">
    <citation type="submission" date="2024-01" db="EMBL/GenBank/DDBJ databases">
        <title>Complete genome of Cladobotryum mycophilum ATHUM6906.</title>
        <authorList>
            <person name="Christinaki A.C."/>
            <person name="Myridakis A.I."/>
            <person name="Kouvelis V.N."/>
        </authorList>
    </citation>
    <scope>NUCLEOTIDE SEQUENCE [LARGE SCALE GENOMIC DNA]</scope>
    <source>
        <strain evidence="3 4">ATHUM6906</strain>
    </source>
</reference>
<organism evidence="3 4">
    <name type="scientific">Cladobotryum mycophilum</name>
    <dbReference type="NCBI Taxonomy" id="491253"/>
    <lineage>
        <taxon>Eukaryota</taxon>
        <taxon>Fungi</taxon>
        <taxon>Dikarya</taxon>
        <taxon>Ascomycota</taxon>
        <taxon>Pezizomycotina</taxon>
        <taxon>Sordariomycetes</taxon>
        <taxon>Hypocreomycetidae</taxon>
        <taxon>Hypocreales</taxon>
        <taxon>Hypocreaceae</taxon>
        <taxon>Cladobotryum</taxon>
    </lineage>
</organism>
<dbReference type="PANTHER" id="PTHR43048">
    <property type="entry name" value="METHYLMALONYL-COA EPIMERASE"/>
    <property type="match status" value="1"/>
</dbReference>
<protein>
    <submittedName>
        <fullName evidence="3">Metapyrocatechase 2-like protein</fullName>
    </submittedName>
</protein>